<dbReference type="FunFam" id="3.30.70.1430:FF:000001">
    <property type="entry name" value="Efflux pump membrane transporter"/>
    <property type="match status" value="1"/>
</dbReference>
<evidence type="ECO:0000256" key="1">
    <source>
        <dbReference type="ARBA" id="ARBA00004429"/>
    </source>
</evidence>
<feature type="transmembrane region" description="Helical" evidence="9">
    <location>
        <begin position="989"/>
        <end position="1008"/>
    </location>
</feature>
<dbReference type="Gene3D" id="3.30.2090.10">
    <property type="entry name" value="Multidrug efflux transporter AcrB TolC docking domain, DN and DC subdomains"/>
    <property type="match status" value="2"/>
</dbReference>
<dbReference type="SUPFAM" id="SSF82693">
    <property type="entry name" value="Multidrug efflux transporter AcrB pore domain, PN1, PN2, PC1 and PC2 subdomains"/>
    <property type="match status" value="4"/>
</dbReference>
<evidence type="ECO:0000256" key="6">
    <source>
        <dbReference type="ARBA" id="ARBA00022989"/>
    </source>
</evidence>
<protein>
    <submittedName>
        <fullName evidence="10">Acriflavine resistance protein B</fullName>
    </submittedName>
</protein>
<keyword evidence="2" id="KW-0813">Transport</keyword>
<feature type="transmembrane region" description="Helical" evidence="9">
    <location>
        <begin position="523"/>
        <end position="545"/>
    </location>
</feature>
<feature type="transmembrane region" description="Helical" evidence="9">
    <location>
        <begin position="943"/>
        <end position="968"/>
    </location>
</feature>
<reference evidence="10 11" key="1">
    <citation type="journal article" date="2017" name="Water Res.">
        <title>Comammox in drinking water systems.</title>
        <authorList>
            <person name="Wang Y."/>
            <person name="Ma L."/>
            <person name="Mao Y."/>
            <person name="Jiang X."/>
            <person name="Xia Y."/>
            <person name="Yu K."/>
            <person name="Li B."/>
            <person name="Zhang T."/>
        </authorList>
    </citation>
    <scope>NUCLEOTIDE SEQUENCE [LARGE SCALE GENOMIC DNA]</scope>
    <source>
        <strain evidence="10">SG_bin8</strain>
    </source>
</reference>
<dbReference type="PANTHER" id="PTHR32063">
    <property type="match status" value="1"/>
</dbReference>
<organism evidence="10 11">
    <name type="scientific">Candidatus Raskinella chloraquaticus</name>
    <dbReference type="NCBI Taxonomy" id="1951219"/>
    <lineage>
        <taxon>Bacteria</taxon>
        <taxon>Pseudomonadati</taxon>
        <taxon>Pseudomonadota</taxon>
        <taxon>Alphaproteobacteria</taxon>
        <taxon>Hyphomicrobiales</taxon>
        <taxon>Phreatobacteraceae</taxon>
        <taxon>Candidatus Raskinella</taxon>
    </lineage>
</organism>
<keyword evidence="5 9" id="KW-0812">Transmembrane</keyword>
<feature type="transmembrane region" description="Helical" evidence="9">
    <location>
        <begin position="333"/>
        <end position="352"/>
    </location>
</feature>
<dbReference type="Gene3D" id="3.30.70.1320">
    <property type="entry name" value="Multidrug efflux transporter AcrB pore domain like"/>
    <property type="match status" value="1"/>
</dbReference>
<dbReference type="Proteomes" id="UP000192872">
    <property type="component" value="Unassembled WGS sequence"/>
</dbReference>
<dbReference type="STRING" id="1827387.A4S15_09900"/>
<proteinExistence type="predicted"/>
<dbReference type="Gene3D" id="3.30.70.1430">
    <property type="entry name" value="Multidrug efflux transporter AcrB pore domain"/>
    <property type="match status" value="2"/>
</dbReference>
<evidence type="ECO:0000256" key="4">
    <source>
        <dbReference type="ARBA" id="ARBA00022519"/>
    </source>
</evidence>
<accession>A0A1W9HX35</accession>
<keyword evidence="4" id="KW-0997">Cell inner membrane</keyword>
<evidence type="ECO:0000256" key="7">
    <source>
        <dbReference type="ARBA" id="ARBA00023136"/>
    </source>
</evidence>
<feature type="compositionally biased region" description="Low complexity" evidence="8">
    <location>
        <begin position="776"/>
        <end position="795"/>
    </location>
</feature>
<keyword evidence="3" id="KW-1003">Cell membrane</keyword>
<comment type="caution">
    <text evidence="10">The sequence shown here is derived from an EMBL/GenBank/DDBJ whole genome shotgun (WGS) entry which is preliminary data.</text>
</comment>
<dbReference type="PANTHER" id="PTHR32063:SF21">
    <property type="entry name" value="MULTIDRUG RESISTANCE PROTEIN MDTB"/>
    <property type="match status" value="1"/>
</dbReference>
<feature type="transmembrane region" description="Helical" evidence="9">
    <location>
        <begin position="466"/>
        <end position="489"/>
    </location>
</feature>
<evidence type="ECO:0000313" key="10">
    <source>
        <dbReference type="EMBL" id="OQW51784.1"/>
    </source>
</evidence>
<feature type="transmembrane region" description="Helical" evidence="9">
    <location>
        <begin position="359"/>
        <end position="380"/>
    </location>
</feature>
<dbReference type="FunFam" id="1.20.1640.10:FF:000001">
    <property type="entry name" value="Efflux pump membrane transporter"/>
    <property type="match status" value="1"/>
</dbReference>
<evidence type="ECO:0000313" key="11">
    <source>
        <dbReference type="Proteomes" id="UP000192872"/>
    </source>
</evidence>
<dbReference type="Pfam" id="PF00873">
    <property type="entry name" value="ACR_tran"/>
    <property type="match status" value="1"/>
</dbReference>
<evidence type="ECO:0000256" key="3">
    <source>
        <dbReference type="ARBA" id="ARBA00022475"/>
    </source>
</evidence>
<comment type="subcellular location">
    <subcellularLocation>
        <location evidence="1">Cell inner membrane</location>
        <topology evidence="1">Multi-pass membrane protein</topology>
    </subcellularLocation>
</comment>
<evidence type="ECO:0000256" key="9">
    <source>
        <dbReference type="SAM" id="Phobius"/>
    </source>
</evidence>
<dbReference type="EMBL" id="LWDL01000017">
    <property type="protein sequence ID" value="OQW51784.1"/>
    <property type="molecule type" value="Genomic_DNA"/>
</dbReference>
<dbReference type="SUPFAM" id="SSF82714">
    <property type="entry name" value="Multidrug efflux transporter AcrB TolC docking domain, DN and DC subdomains"/>
    <property type="match status" value="2"/>
</dbReference>
<dbReference type="AlphaFoldDB" id="A0A1W9HX35"/>
<feature type="transmembrane region" description="Helical" evidence="9">
    <location>
        <begin position="430"/>
        <end position="454"/>
    </location>
</feature>
<keyword evidence="6 9" id="KW-1133">Transmembrane helix</keyword>
<dbReference type="InterPro" id="IPR027463">
    <property type="entry name" value="AcrB_DN_DC_subdom"/>
</dbReference>
<feature type="region of interest" description="Disordered" evidence="8">
    <location>
        <begin position="772"/>
        <end position="803"/>
    </location>
</feature>
<feature type="transmembrane region" description="Helical" evidence="9">
    <location>
        <begin position="1020"/>
        <end position="1046"/>
    </location>
</feature>
<feature type="transmembrane region" description="Helical" evidence="9">
    <location>
        <begin position="892"/>
        <end position="910"/>
    </location>
</feature>
<evidence type="ECO:0000256" key="5">
    <source>
        <dbReference type="ARBA" id="ARBA00022692"/>
    </source>
</evidence>
<keyword evidence="7 9" id="KW-0472">Membrane</keyword>
<dbReference type="Gene3D" id="1.20.1640.10">
    <property type="entry name" value="Multidrug efflux transporter AcrB transmembrane domain"/>
    <property type="match status" value="2"/>
</dbReference>
<evidence type="ECO:0000256" key="8">
    <source>
        <dbReference type="SAM" id="MobiDB-lite"/>
    </source>
</evidence>
<sequence>MLSELCIRRPVMTILMMVSFLVAGLFALRQLPVAAIPRVDFPTISVSATLPGASPETMAASVASVLERQFSTIAGISSMTSTSTLGNVSIVLQFDLNRSIDGAALDVQSALSAAQRRLPQDLPAPPSFRKVNPADFPIIFLSLSSPTLPLSVVDNYASNNIVQRVSQLPGVAQVLVFGSQKYAVRIRADLDQLAVRGLTLTDLRNAIANANSNTPVGSLSDASRTTILDATGPVPRAAQYAPIVVAWQNGAPVRLSDVANPIDSVENDKIASWLNGTRSIVIAVQRQPDANTVEVVDQVKALLPQIRAEIPPSVSITVLNDRSISIRASIEDVQISLLLSVVLVVMVIYLFLKSARATIIPALALPISLIGTFAGMYMLGHSADNISLLALTLSVGFVVDDAIVMLENIMRHIENGEEPLQAALKGSREVGFTIISMTISLVAVFIPVLFMGGIVGRLFNEFGVDISLAILISGVVSLTLTPMLCARLLRAHDHEEKHNVILRGFDRAFAAVQRGYERTLRGAVKAPSIMLIATLASFVITVVLFRDIPKGFFPTEDNGLISVSTVGPDDASFDAMVQRQLAAAEIIKNDKDVLLVQSTVGGGNAANTVNSGRMFITLRDKPERKDNIVDIIQRLRRQVAGVPGIQLFFQPVQSISVGAVQSRSLYQYTLVSTDLEALRSFAPQIETRMRAIPGVVDVTSDLQVRARSAVIDIDRDTAARLGLSIEQIRQILFSAFGSRQVSTIFADDTYQVILEADPRYAEPSEILRRLTIRTPANLNPGTAGTTATPPSTTNQGGTGGNQNTGIVTSTAGAIVPLDAIARITDKPAALTVQHVGQLPAVTVSFNLAPGVSLGQAIAAIEKSAEDIGIPPSIASSFQGTAQIFQAALANQTLLLFAAVLVIYIVLGVLYESFIHPLTILSGLPTAGIGALLTLRLFGMELSVIAMIGLVMLIGIVKKNAIMMVDFAIERGKQGASPEAAIIEAATLRFRPIMMTTLAAICGALPIAIGAGAGAELRQPLGVAVVGGLCLSQVLTLYITPVIYLTFESLSQRFSAYNSRQTSAAAAGRVAGAPTPAE</sequence>
<dbReference type="GO" id="GO:0005886">
    <property type="term" value="C:plasma membrane"/>
    <property type="evidence" value="ECO:0007669"/>
    <property type="project" value="UniProtKB-SubCell"/>
</dbReference>
<dbReference type="Gene3D" id="3.30.70.1440">
    <property type="entry name" value="Multidrug efflux transporter AcrB pore domain"/>
    <property type="match status" value="1"/>
</dbReference>
<evidence type="ECO:0000256" key="2">
    <source>
        <dbReference type="ARBA" id="ARBA00022448"/>
    </source>
</evidence>
<dbReference type="GO" id="GO:0042910">
    <property type="term" value="F:xenobiotic transmembrane transporter activity"/>
    <property type="evidence" value="ECO:0007669"/>
    <property type="project" value="TreeGrafter"/>
</dbReference>
<dbReference type="InterPro" id="IPR001036">
    <property type="entry name" value="Acrflvin-R"/>
</dbReference>
<gene>
    <name evidence="10" type="ORF">A4S15_09900</name>
</gene>
<dbReference type="RefSeq" id="WP_376802217.1">
    <property type="nucleotide sequence ID" value="NZ_DBNB01000034.1"/>
</dbReference>
<dbReference type="SUPFAM" id="SSF82866">
    <property type="entry name" value="Multidrug efflux transporter AcrB transmembrane domain"/>
    <property type="match status" value="2"/>
</dbReference>
<name>A0A1W9HX35_9HYPH</name>
<dbReference type="PRINTS" id="PR00702">
    <property type="entry name" value="ACRIFLAVINRP"/>
</dbReference>